<proteinExistence type="evidence at protein level"/>
<dbReference type="HOGENOM" id="CLU_010569_0_0_1"/>
<comment type="similarity">
    <text evidence="2">Belongs to the CND2 H2 (condensin-2 subunit 2) family.</text>
</comment>
<dbReference type="PaxDb" id="6945-B7P0Y2"/>
<dbReference type="GO" id="GO:0010032">
    <property type="term" value="P:meiotic chromosome condensation"/>
    <property type="evidence" value="ECO:0000318"/>
    <property type="project" value="GO_Central"/>
</dbReference>
<dbReference type="VEuPathDB" id="VectorBase:ISCP_022983"/>
<dbReference type="InterPro" id="IPR031739">
    <property type="entry name" value="Ncaph2"/>
</dbReference>
<dbReference type="AlphaFoldDB" id="B7P0Y2"/>
<reference evidence="8" key="2">
    <citation type="submission" date="2020-05" db="UniProtKB">
        <authorList>
            <consortium name="EnsemblMetazoa"/>
        </authorList>
    </citation>
    <scope>IDENTIFICATION</scope>
    <source>
        <strain evidence="8">wikel</strain>
    </source>
</reference>
<feature type="region of interest" description="Disordered" evidence="4">
    <location>
        <begin position="648"/>
        <end position="680"/>
    </location>
</feature>
<dbReference type="EMBL" id="ABJB010803653">
    <property type="status" value="NOT_ANNOTATED_CDS"/>
    <property type="molecule type" value="Genomic_DNA"/>
</dbReference>
<dbReference type="EMBL" id="ABJB010036696">
    <property type="status" value="NOT_ANNOTATED_CDS"/>
    <property type="molecule type" value="Genomic_DNA"/>
</dbReference>
<evidence type="ECO:0000313" key="9">
    <source>
        <dbReference type="Proteomes" id="UP000001555"/>
    </source>
</evidence>
<dbReference type="GO" id="GO:0051306">
    <property type="term" value="P:mitotic sister chromatid separation"/>
    <property type="evidence" value="ECO:0000318"/>
    <property type="project" value="GO_Central"/>
</dbReference>
<dbReference type="VEuPathDB" id="VectorBase:ISCW015698"/>
<organism>
    <name type="scientific">Ixodes scapularis</name>
    <name type="common">Black-legged tick</name>
    <name type="synonym">Deer tick</name>
    <dbReference type="NCBI Taxonomy" id="6945"/>
    <lineage>
        <taxon>Eukaryota</taxon>
        <taxon>Metazoa</taxon>
        <taxon>Ecdysozoa</taxon>
        <taxon>Arthropoda</taxon>
        <taxon>Chelicerata</taxon>
        <taxon>Arachnida</taxon>
        <taxon>Acari</taxon>
        <taxon>Parasitiformes</taxon>
        <taxon>Ixodida</taxon>
        <taxon>Ixodoidea</taxon>
        <taxon>Ixodidae</taxon>
        <taxon>Ixodinae</taxon>
        <taxon>Ixodes</taxon>
    </lineage>
</organism>
<feature type="compositionally biased region" description="Acidic residues" evidence="4">
    <location>
        <begin position="413"/>
        <end position="439"/>
    </location>
</feature>
<evidence type="ECO:0000313" key="7">
    <source>
        <dbReference type="EMBL" id="EEC00254.1"/>
    </source>
</evidence>
<evidence type="ECO:0000259" key="6">
    <source>
        <dbReference type="Pfam" id="PF16858"/>
    </source>
</evidence>
<evidence type="ECO:0000256" key="2">
    <source>
        <dbReference type="ARBA" id="ARBA00007844"/>
    </source>
</evidence>
<dbReference type="EMBL" id="ABJB011031285">
    <property type="status" value="NOT_ANNOTATED_CDS"/>
    <property type="molecule type" value="Genomic_DNA"/>
</dbReference>
<dbReference type="Proteomes" id="UP000001555">
    <property type="component" value="Unassembled WGS sequence"/>
</dbReference>
<comment type="subcellular location">
    <subcellularLocation>
        <location evidence="1">Nucleus</location>
    </subcellularLocation>
</comment>
<accession>B7P0Y2</accession>
<dbReference type="OrthoDB" id="6498393at2759"/>
<dbReference type="EMBL" id="DS613622">
    <property type="protein sequence ID" value="EEC00254.1"/>
    <property type="molecule type" value="Genomic_DNA"/>
</dbReference>
<keyword evidence="3" id="KW-0539">Nucleus</keyword>
<protein>
    <submittedName>
        <fullName evidence="7 8">Condensin-2 complex subunit H2, putative</fullName>
    </submittedName>
</protein>
<dbReference type="STRING" id="6945.B7P0Y2"/>
<dbReference type="EnsemblMetazoa" id="ISCW015698-RA">
    <property type="protein sequence ID" value="ISCW015698-PA"/>
    <property type="gene ID" value="ISCW015698"/>
</dbReference>
<sequence length="704" mass="78081">MASPSVDADIGGSSQRHRAQDLEIEQRYANLLTPIRDLTKNWEVDISAYLDQYLEELSQTPVGYQNGESTVNFTEAAFLIQGSASVYGKKVEYLYSLVQKLASEMTHRGNTGETGEDAQGVAKTGAGASHRRKADYGFSLQEDMGLGENLDDAVGGRTGRAGRKTRLKRQRRLPLQLVLFEEDKQTRLLDVKGDVVGHQSDYMLHELPGCSCGPDRCRCHRTSLETQRRLDDSDEVSMADPADFDRGCPSISDDSHLSGQLPELDISGLGALHEDVGAFEECRAKPDVEPESEPTPVPLPRNSSVGRRIKEENRVKKEDIILVHKFYDPMEDTSALNKPIKIMRRARKRPLKESDDVPPIYVRWAIEGPFPEVYRKELELQKKGEIMPGGERLYKKALEAMKSMDAAEKEGFEETVPPEEDDDGCAADDPCEPEPDEEKGIDWPDLGPDGLAEPEPGATAAASEEGSDKDSYGTLVHSYLRECQEPMNSFQLTDLQKRVAEWENKIRPTLEEEEEQREPYDIRTYCGRLLDRFGDGPSKQSMAFRSVVQAGPVWEVPRYFVASLQLANNRNVALTTDGVLDAGMDTLQLTLLSRRQHFEELDDFGSSQATSQAPGQAPSGESRKRKAAKQVVPRVRIEDPGDVLRENPLVLEPCRDGSREARIGGERPPPGSHARARMRAKAAAMAALAEDSDDGGNDENVAIA</sequence>
<dbReference type="GO" id="GO:0005634">
    <property type="term" value="C:nucleus"/>
    <property type="evidence" value="ECO:0000318"/>
    <property type="project" value="GO_Central"/>
</dbReference>
<feature type="compositionally biased region" description="Polar residues" evidence="4">
    <location>
        <begin position="605"/>
        <end position="614"/>
    </location>
</feature>
<feature type="domain" description="Condensin-2 complex subunit H2 C-terminal" evidence="6">
    <location>
        <begin position="475"/>
        <end position="601"/>
    </location>
</feature>
<dbReference type="Pfam" id="PF16858">
    <property type="entry name" value="CNDH2_C"/>
    <property type="match status" value="1"/>
</dbReference>
<feature type="region of interest" description="Disordered" evidence="4">
    <location>
        <begin position="406"/>
        <end position="471"/>
    </location>
</feature>
<dbReference type="Pfam" id="PF06278">
    <property type="entry name" value="CNDH2_N"/>
    <property type="match status" value="1"/>
</dbReference>
<evidence type="ECO:0000256" key="4">
    <source>
        <dbReference type="SAM" id="MobiDB-lite"/>
    </source>
</evidence>
<feature type="region of interest" description="Disordered" evidence="4">
    <location>
        <begin position="603"/>
        <end position="634"/>
    </location>
</feature>
<dbReference type="EMBL" id="ABJB010315223">
    <property type="status" value="NOT_ANNOTATED_CDS"/>
    <property type="molecule type" value="Genomic_DNA"/>
</dbReference>
<dbReference type="InterPro" id="IPR009378">
    <property type="entry name" value="H2_N"/>
</dbReference>
<dbReference type="GO" id="GO:0000796">
    <property type="term" value="C:condensin complex"/>
    <property type="evidence" value="ECO:0000318"/>
    <property type="project" value="GO_Central"/>
</dbReference>
<dbReference type="EMBL" id="ABJB010938688">
    <property type="status" value="NOT_ANNOTATED_CDS"/>
    <property type="molecule type" value="Genomic_DNA"/>
</dbReference>
<dbReference type="EMBL" id="ABJB010927244">
    <property type="status" value="NOT_ANNOTATED_CDS"/>
    <property type="molecule type" value="Genomic_DNA"/>
</dbReference>
<keyword evidence="9" id="KW-1185">Reference proteome</keyword>
<dbReference type="EMBL" id="ABJB010490192">
    <property type="status" value="NOT_ANNOTATED_CDS"/>
    <property type="molecule type" value="Genomic_DNA"/>
</dbReference>
<dbReference type="VEuPathDB" id="VectorBase:ISCI015698"/>
<evidence type="ECO:0007829" key="10">
    <source>
        <dbReference type="PeptideAtlas" id="B7P0Y2"/>
    </source>
</evidence>
<dbReference type="PANTHER" id="PTHR14324">
    <property type="entry name" value="CONDENSIN-2 COMPLEX SUBUNIT H2"/>
    <property type="match status" value="1"/>
</dbReference>
<evidence type="ECO:0000313" key="8">
    <source>
        <dbReference type="EnsemblMetazoa" id="ISCW015698-PA"/>
    </source>
</evidence>
<dbReference type="EMBL" id="ABJB010018591">
    <property type="status" value="NOT_ANNOTATED_CDS"/>
    <property type="molecule type" value="Genomic_DNA"/>
</dbReference>
<feature type="compositionally biased region" description="Basic and acidic residues" evidence="4">
    <location>
        <begin position="653"/>
        <end position="665"/>
    </location>
</feature>
<dbReference type="PANTHER" id="PTHR14324:SF3">
    <property type="entry name" value="CONDENSIN-2 COMPLEX SUBUNIT H2"/>
    <property type="match status" value="1"/>
</dbReference>
<dbReference type="EMBL" id="ABJB010659901">
    <property type="status" value="NOT_ANNOTATED_CDS"/>
    <property type="molecule type" value="Genomic_DNA"/>
</dbReference>
<reference evidence="7 9" key="1">
    <citation type="submission" date="2008-03" db="EMBL/GenBank/DDBJ databases">
        <title>Annotation of Ixodes scapularis.</title>
        <authorList>
            <consortium name="Ixodes scapularis Genome Project Consortium"/>
            <person name="Caler E."/>
            <person name="Hannick L.I."/>
            <person name="Bidwell S."/>
            <person name="Joardar V."/>
            <person name="Thiagarajan M."/>
            <person name="Amedeo P."/>
            <person name="Galinsky K.J."/>
            <person name="Schobel S."/>
            <person name="Inman J."/>
            <person name="Hostetler J."/>
            <person name="Miller J."/>
            <person name="Hammond M."/>
            <person name="Megy K."/>
            <person name="Lawson D."/>
            <person name="Kodira C."/>
            <person name="Sutton G."/>
            <person name="Meyer J."/>
            <person name="Hill C.A."/>
            <person name="Birren B."/>
            <person name="Nene V."/>
            <person name="Collins F."/>
            <person name="Alarcon-Chaidez F."/>
            <person name="Wikel S."/>
            <person name="Strausberg R."/>
        </authorList>
    </citation>
    <scope>NUCLEOTIDE SEQUENCE [LARGE SCALE GENOMIC DNA]</scope>
    <source>
        <strain evidence="9">Wikel</strain>
        <strain evidence="7">Wikel colony</strain>
    </source>
</reference>
<feature type="domain" description="Condensin II complex subunit H2 N-terminal" evidence="5">
    <location>
        <begin position="26"/>
        <end position="110"/>
    </location>
</feature>
<dbReference type="InterPro" id="IPR031737">
    <property type="entry name" value="CNDH2_C"/>
</dbReference>
<name>B7P0Y2_IXOSC</name>
<evidence type="ECO:0000256" key="1">
    <source>
        <dbReference type="ARBA" id="ARBA00004123"/>
    </source>
</evidence>
<evidence type="ECO:0000256" key="3">
    <source>
        <dbReference type="ARBA" id="ARBA00023242"/>
    </source>
</evidence>
<evidence type="ECO:0000259" key="5">
    <source>
        <dbReference type="Pfam" id="PF06278"/>
    </source>
</evidence>
<dbReference type="GO" id="GO:0003682">
    <property type="term" value="F:chromatin binding"/>
    <property type="evidence" value="ECO:0000318"/>
    <property type="project" value="GO_Central"/>
</dbReference>
<dbReference type="InParanoid" id="B7P0Y2"/>
<keyword evidence="10" id="KW-1267">Proteomics identification</keyword>
<gene>
    <name evidence="7" type="ORF">IscW_ISCW015698</name>
</gene>